<feature type="region of interest" description="Disordered" evidence="1">
    <location>
        <begin position="1"/>
        <end position="31"/>
    </location>
</feature>
<feature type="region of interest" description="Disordered" evidence="1">
    <location>
        <begin position="64"/>
        <end position="90"/>
    </location>
</feature>
<dbReference type="GeneID" id="101234414"/>
<protein>
    <submittedName>
        <fullName evidence="3">Uncharacterized protein LOC101234414 isoform X2</fullName>
    </submittedName>
</protein>
<name>A0ABM4CIU1_HYDVU</name>
<feature type="compositionally biased region" description="Polar residues" evidence="1">
    <location>
        <begin position="79"/>
        <end position="90"/>
    </location>
</feature>
<evidence type="ECO:0000313" key="3">
    <source>
        <dbReference type="RefSeq" id="XP_065661649.1"/>
    </source>
</evidence>
<proteinExistence type="predicted"/>
<dbReference type="SUPFAM" id="SSF47874">
    <property type="entry name" value="Annexin"/>
    <property type="match status" value="1"/>
</dbReference>
<accession>A0ABM4CIU1</accession>
<feature type="compositionally biased region" description="Polar residues" evidence="1">
    <location>
        <begin position="1"/>
        <end position="26"/>
    </location>
</feature>
<dbReference type="Proteomes" id="UP001652625">
    <property type="component" value="Chromosome 09"/>
</dbReference>
<dbReference type="Gene3D" id="1.10.220.10">
    <property type="entry name" value="Annexin"/>
    <property type="match status" value="1"/>
</dbReference>
<evidence type="ECO:0000256" key="1">
    <source>
        <dbReference type="SAM" id="MobiDB-lite"/>
    </source>
</evidence>
<dbReference type="PANTHER" id="PTHR10502:SF233">
    <property type="entry name" value="ANNEXIN B9"/>
    <property type="match status" value="1"/>
</dbReference>
<dbReference type="RefSeq" id="XP_065661649.1">
    <property type="nucleotide sequence ID" value="XM_065805577.1"/>
</dbReference>
<evidence type="ECO:0000313" key="2">
    <source>
        <dbReference type="Proteomes" id="UP001652625"/>
    </source>
</evidence>
<organism evidence="2 3">
    <name type="scientific">Hydra vulgaris</name>
    <name type="common">Hydra</name>
    <name type="synonym">Hydra attenuata</name>
    <dbReference type="NCBI Taxonomy" id="6087"/>
    <lineage>
        <taxon>Eukaryota</taxon>
        <taxon>Metazoa</taxon>
        <taxon>Cnidaria</taxon>
        <taxon>Hydrozoa</taxon>
        <taxon>Hydroidolina</taxon>
        <taxon>Anthoathecata</taxon>
        <taxon>Aplanulata</taxon>
        <taxon>Hydridae</taxon>
        <taxon>Hydra</taxon>
    </lineage>
</organism>
<reference evidence="3" key="1">
    <citation type="submission" date="2025-08" db="UniProtKB">
        <authorList>
            <consortium name="RefSeq"/>
        </authorList>
    </citation>
    <scope>IDENTIFICATION</scope>
</reference>
<dbReference type="PANTHER" id="PTHR10502">
    <property type="entry name" value="ANNEXIN"/>
    <property type="match status" value="1"/>
</dbReference>
<sequence length="462" mass="52287">MGCSPSKNQVIQAPSTSLENNGTFKSGPNDETKVINVHENKETPQGASLDHNLNNENEKCFIHNNESQHSDKNNKNETLKNTPSHNTSIKVTPEINIPTTDSTKMHTHCVDSAAVASNSLLDVPQSITNDKIYPNINAVTPLLDPKDLSDALYYDSFVETDEQATLDVVTLNEILQQFNIDENQLINLIVPRSYSYRLLLREKYNSSYEQDVVKVILRKTSSSIQYLISNLLITTEEFLSTLLRSCIITSNYLLATELLTAWETSIVEKAKEIYFKAYDTTFADDLYGTLSSYVAVSMKNIMIPLSRLKREENMESSENNETTLQIENSFMNQSPEYISSLLTTQPYNTATLDAIIRSYGLKYGFPITESIDIEFHDDTKLALKKIVSICEDSAAYFSNELITAISNRQEKRVMDIFISRSEVDLSKIVFNRKRNGTNLLAQISEMFTSNTTDAIRIMFRKV</sequence>
<gene>
    <name evidence="3" type="primary">LOC101234414</name>
</gene>
<keyword evidence="2" id="KW-1185">Reference proteome</keyword>
<feature type="compositionally biased region" description="Basic and acidic residues" evidence="1">
    <location>
        <begin position="64"/>
        <end position="78"/>
    </location>
</feature>
<dbReference type="InterPro" id="IPR037104">
    <property type="entry name" value="Annexin_sf"/>
</dbReference>